<feature type="coiled-coil region" evidence="5">
    <location>
        <begin position="252"/>
        <end position="279"/>
    </location>
</feature>
<evidence type="ECO:0000259" key="8">
    <source>
        <dbReference type="PROSITE" id="PS50112"/>
    </source>
</evidence>
<organism evidence="10 11">
    <name type="scientific">Rhizobium calliandrae</name>
    <dbReference type="NCBI Taxonomy" id="1312182"/>
    <lineage>
        <taxon>Bacteria</taxon>
        <taxon>Pseudomonadati</taxon>
        <taxon>Pseudomonadota</taxon>
        <taxon>Alphaproteobacteria</taxon>
        <taxon>Hyphomicrobiales</taxon>
        <taxon>Rhizobiaceae</taxon>
        <taxon>Rhizobium/Agrobacterium group</taxon>
        <taxon>Rhizobium</taxon>
    </lineage>
</organism>
<evidence type="ECO:0000259" key="9">
    <source>
        <dbReference type="PROSITE" id="PS50113"/>
    </source>
</evidence>
<dbReference type="InterPro" id="IPR000014">
    <property type="entry name" value="PAS"/>
</dbReference>
<accession>A0ABT7KIQ9</accession>
<dbReference type="Gene3D" id="3.30.450.20">
    <property type="entry name" value="PAS domain"/>
    <property type="match status" value="2"/>
</dbReference>
<dbReference type="SUPFAM" id="SSF52172">
    <property type="entry name" value="CheY-like"/>
    <property type="match status" value="1"/>
</dbReference>
<keyword evidence="11" id="KW-1185">Reference proteome</keyword>
<dbReference type="PROSITE" id="PS50110">
    <property type="entry name" value="RESPONSE_REGULATORY"/>
    <property type="match status" value="1"/>
</dbReference>
<dbReference type="PROSITE" id="PS50113">
    <property type="entry name" value="PAC"/>
    <property type="match status" value="2"/>
</dbReference>
<comment type="catalytic activity">
    <reaction evidence="1">
        <text>ATP + protein L-histidine = ADP + protein N-phospho-L-histidine.</text>
        <dbReference type="EC" id="2.7.13.3"/>
    </reaction>
</comment>
<feature type="domain" description="Response regulatory" evidence="7">
    <location>
        <begin position="530"/>
        <end position="641"/>
    </location>
</feature>
<dbReference type="InterPro" id="IPR036097">
    <property type="entry name" value="HisK_dim/P_sf"/>
</dbReference>
<evidence type="ECO:0000256" key="4">
    <source>
        <dbReference type="PROSITE-ProRule" id="PRU00169"/>
    </source>
</evidence>
<feature type="domain" description="PAS" evidence="8">
    <location>
        <begin position="141"/>
        <end position="198"/>
    </location>
</feature>
<dbReference type="InterPro" id="IPR036890">
    <property type="entry name" value="HATPase_C_sf"/>
</dbReference>
<dbReference type="InterPro" id="IPR003661">
    <property type="entry name" value="HisK_dim/P_dom"/>
</dbReference>
<dbReference type="EC" id="2.7.13.3" evidence="2"/>
<dbReference type="CDD" id="cd00130">
    <property type="entry name" value="PAS"/>
    <property type="match status" value="2"/>
</dbReference>
<protein>
    <recommendedName>
        <fullName evidence="2">histidine kinase</fullName>
        <ecNumber evidence="2">2.7.13.3</ecNumber>
    </recommendedName>
</protein>
<feature type="domain" description="PAC" evidence="9">
    <location>
        <begin position="216"/>
        <end position="268"/>
    </location>
</feature>
<comment type="caution">
    <text evidence="10">The sequence shown here is derived from an EMBL/GenBank/DDBJ whole genome shotgun (WGS) entry which is preliminary data.</text>
</comment>
<evidence type="ECO:0000256" key="2">
    <source>
        <dbReference type="ARBA" id="ARBA00012438"/>
    </source>
</evidence>
<dbReference type="NCBIfam" id="TIGR00229">
    <property type="entry name" value="sensory_box"/>
    <property type="match status" value="2"/>
</dbReference>
<dbReference type="PRINTS" id="PR00344">
    <property type="entry name" value="BCTRLSENSOR"/>
</dbReference>
<dbReference type="Pfam" id="PF00512">
    <property type="entry name" value="HisKA"/>
    <property type="match status" value="1"/>
</dbReference>
<dbReference type="RefSeq" id="WP_285881949.1">
    <property type="nucleotide sequence ID" value="NZ_JARFYN010000035.1"/>
</dbReference>
<dbReference type="InterPro" id="IPR005467">
    <property type="entry name" value="His_kinase_dom"/>
</dbReference>
<dbReference type="PANTHER" id="PTHR43065">
    <property type="entry name" value="SENSOR HISTIDINE KINASE"/>
    <property type="match status" value="1"/>
</dbReference>
<dbReference type="SMART" id="SM00086">
    <property type="entry name" value="PAC"/>
    <property type="match status" value="2"/>
</dbReference>
<evidence type="ECO:0000313" key="11">
    <source>
        <dbReference type="Proteomes" id="UP001172630"/>
    </source>
</evidence>
<gene>
    <name evidence="10" type="ORF">PY650_23340</name>
</gene>
<dbReference type="PROSITE" id="PS50109">
    <property type="entry name" value="HIS_KIN"/>
    <property type="match status" value="1"/>
</dbReference>
<dbReference type="InterPro" id="IPR035965">
    <property type="entry name" value="PAS-like_dom_sf"/>
</dbReference>
<dbReference type="Pfam" id="PF13426">
    <property type="entry name" value="PAS_9"/>
    <property type="match status" value="2"/>
</dbReference>
<reference evidence="10" key="1">
    <citation type="submission" date="2023-06" db="EMBL/GenBank/DDBJ databases">
        <title>Phylogenetic Diversity of Rhizobium strains.</title>
        <authorList>
            <person name="Moura F.T."/>
            <person name="Helene L.C.F."/>
            <person name="Hungria M."/>
        </authorList>
    </citation>
    <scope>NUCLEOTIDE SEQUENCE</scope>
    <source>
        <strain evidence="10">CCGE524</strain>
    </source>
</reference>
<dbReference type="SMART" id="SM00387">
    <property type="entry name" value="HATPase_c"/>
    <property type="match status" value="1"/>
</dbReference>
<dbReference type="Gene3D" id="3.30.565.10">
    <property type="entry name" value="Histidine kinase-like ATPase, C-terminal domain"/>
    <property type="match status" value="1"/>
</dbReference>
<dbReference type="InterPro" id="IPR001610">
    <property type="entry name" value="PAC"/>
</dbReference>
<dbReference type="InterPro" id="IPR004358">
    <property type="entry name" value="Sig_transdc_His_kin-like_C"/>
</dbReference>
<dbReference type="Gene3D" id="3.40.50.2300">
    <property type="match status" value="1"/>
</dbReference>
<dbReference type="Pfam" id="PF02518">
    <property type="entry name" value="HATPase_c"/>
    <property type="match status" value="1"/>
</dbReference>
<dbReference type="Pfam" id="PF00072">
    <property type="entry name" value="Response_reg"/>
    <property type="match status" value="1"/>
</dbReference>
<dbReference type="SUPFAM" id="SSF47384">
    <property type="entry name" value="Homodimeric domain of signal transducing histidine kinase"/>
    <property type="match status" value="1"/>
</dbReference>
<keyword evidence="3 4" id="KW-0597">Phosphoprotein</keyword>
<evidence type="ECO:0000256" key="3">
    <source>
        <dbReference type="ARBA" id="ARBA00022553"/>
    </source>
</evidence>
<feature type="domain" description="Histidine kinase" evidence="6">
    <location>
        <begin position="288"/>
        <end position="508"/>
    </location>
</feature>
<sequence>MTANVSAAQSSILEGHHRLLVDAITDYAIYMLDPHGLVISWNIGAQRSKGYTEAEIIGEHFSRFYIPEDREAGLPQLALKTATETGRFENEGWYLRKDGSRYWAHAVIDAIRNAEGDLLGFAKITRDLSGRRMAELELKRSEEQFRILVQGVADYAIYMLDPRGHVSSWNLGAQRIKGYTQQEILGQHFSRFYTQEDRTAGLPWRALDIAAKDGRFENEGWRVRKDGSRFWASVVIDAIRTDDGFLLGFAKVTRDITEKREAQRKLEQAKEELFQAQKMEAVGQLTGGMAHDFNNLLMAVLGSLEILRKRVADNPSITPFIDNAIQGAQRGAALTQRMLAFSRRQELKLEPLDVTELVRNMTDLLQGAMGPSMMIETHFPLSLPRVKTDPNQLENALLNLAVNARDAMPKGGSLVIAARLREIAKDEVNGLEAGAFICLSLKDEGEGMDEETLANATTPFFTTKGVGKGTGLGLSMVQGLMAQSGGKLVLKSCRGAGTTAELWLPVAAETSVKMEEPVAEAAPAAGGSFNILAVDDDALVLMNTAFMLEDLGHTVLQAHSGEEALKLIEDHHDIHLVITDHSMPRMTGSEFAAAIAERMPDLPVILASGYAELPAGSNNDLPRLAKPFNQQQLAAVIAKAIGVAPVANQRRLPTGDGRCSPVMHVHK</sequence>
<dbReference type="InterPro" id="IPR000700">
    <property type="entry name" value="PAS-assoc_C"/>
</dbReference>
<dbReference type="SUPFAM" id="SSF55785">
    <property type="entry name" value="PYP-like sensor domain (PAS domain)"/>
    <property type="match status" value="2"/>
</dbReference>
<evidence type="ECO:0000259" key="7">
    <source>
        <dbReference type="PROSITE" id="PS50110"/>
    </source>
</evidence>
<dbReference type="SMART" id="SM00091">
    <property type="entry name" value="PAS"/>
    <property type="match status" value="2"/>
</dbReference>
<dbReference type="InterPro" id="IPR011006">
    <property type="entry name" value="CheY-like_superfamily"/>
</dbReference>
<dbReference type="SUPFAM" id="SSF55874">
    <property type="entry name" value="ATPase domain of HSP90 chaperone/DNA topoisomerase II/histidine kinase"/>
    <property type="match status" value="1"/>
</dbReference>
<feature type="domain" description="PAC" evidence="9">
    <location>
        <begin position="88"/>
        <end position="140"/>
    </location>
</feature>
<dbReference type="EMBL" id="JARFYN010000035">
    <property type="protein sequence ID" value="MDL2408525.1"/>
    <property type="molecule type" value="Genomic_DNA"/>
</dbReference>
<dbReference type="PANTHER" id="PTHR43065:SF49">
    <property type="entry name" value="HISTIDINE KINASE"/>
    <property type="match status" value="1"/>
</dbReference>
<dbReference type="SMART" id="SM00448">
    <property type="entry name" value="REC"/>
    <property type="match status" value="1"/>
</dbReference>
<evidence type="ECO:0000259" key="6">
    <source>
        <dbReference type="PROSITE" id="PS50109"/>
    </source>
</evidence>
<proteinExistence type="predicted"/>
<dbReference type="SMART" id="SM00388">
    <property type="entry name" value="HisKA"/>
    <property type="match status" value="1"/>
</dbReference>
<name>A0ABT7KIQ9_9HYPH</name>
<dbReference type="Gene3D" id="1.10.287.130">
    <property type="match status" value="1"/>
</dbReference>
<dbReference type="PROSITE" id="PS50112">
    <property type="entry name" value="PAS"/>
    <property type="match status" value="2"/>
</dbReference>
<dbReference type="InterPro" id="IPR001789">
    <property type="entry name" value="Sig_transdc_resp-reg_receiver"/>
</dbReference>
<dbReference type="Proteomes" id="UP001172630">
    <property type="component" value="Unassembled WGS sequence"/>
</dbReference>
<evidence type="ECO:0000256" key="1">
    <source>
        <dbReference type="ARBA" id="ARBA00000085"/>
    </source>
</evidence>
<dbReference type="InterPro" id="IPR003594">
    <property type="entry name" value="HATPase_dom"/>
</dbReference>
<feature type="domain" description="PAS" evidence="8">
    <location>
        <begin position="13"/>
        <end position="86"/>
    </location>
</feature>
<evidence type="ECO:0000313" key="10">
    <source>
        <dbReference type="EMBL" id="MDL2408525.1"/>
    </source>
</evidence>
<feature type="modified residue" description="4-aspartylphosphate" evidence="4">
    <location>
        <position position="580"/>
    </location>
</feature>
<keyword evidence="5" id="KW-0175">Coiled coil</keyword>
<evidence type="ECO:0000256" key="5">
    <source>
        <dbReference type="SAM" id="Coils"/>
    </source>
</evidence>